<organism evidence="3 4">
    <name type="scientific">Nematostella vectensis</name>
    <name type="common">Starlet sea anemone</name>
    <dbReference type="NCBI Taxonomy" id="45351"/>
    <lineage>
        <taxon>Eukaryota</taxon>
        <taxon>Metazoa</taxon>
        <taxon>Cnidaria</taxon>
        <taxon>Anthozoa</taxon>
        <taxon>Hexacorallia</taxon>
        <taxon>Actiniaria</taxon>
        <taxon>Edwardsiidae</taxon>
        <taxon>Nematostella</taxon>
    </lineage>
</organism>
<evidence type="ECO:0000256" key="1">
    <source>
        <dbReference type="SAM" id="MobiDB-lite"/>
    </source>
</evidence>
<feature type="signal peptide" evidence="2">
    <location>
        <begin position="1"/>
        <end position="19"/>
    </location>
</feature>
<dbReference type="Proteomes" id="UP000001593">
    <property type="component" value="Unassembled WGS sequence"/>
</dbReference>
<dbReference type="HOGENOM" id="CLU_1877858_0_0_1"/>
<dbReference type="OMA" id="KRRCYEA"/>
<feature type="compositionally biased region" description="Acidic residues" evidence="1">
    <location>
        <begin position="50"/>
        <end position="91"/>
    </location>
</feature>
<accession>A7T626</accession>
<sequence>MSHKLLLLFLLGFVALALSAPIVEEELSPAAQDETKDEPQLEDQANQLEQVDDSEPEETEEAESEEVSEYETGSDEDANEVVQAENDDESDPEKRRCYEACVWRRVQRWYCFKQMGRTVCRRIYKYVCVGKTLKCV</sequence>
<dbReference type="PhylomeDB" id="A7T626"/>
<reference evidence="3 4" key="1">
    <citation type="journal article" date="2007" name="Science">
        <title>Sea anemone genome reveals ancestral eumetazoan gene repertoire and genomic organization.</title>
        <authorList>
            <person name="Putnam N.H."/>
            <person name="Srivastava M."/>
            <person name="Hellsten U."/>
            <person name="Dirks B."/>
            <person name="Chapman J."/>
            <person name="Salamov A."/>
            <person name="Terry A."/>
            <person name="Shapiro H."/>
            <person name="Lindquist E."/>
            <person name="Kapitonov V.V."/>
            <person name="Jurka J."/>
            <person name="Genikhovich G."/>
            <person name="Grigoriev I.V."/>
            <person name="Lucas S.M."/>
            <person name="Steele R.E."/>
            <person name="Finnerty J.R."/>
            <person name="Technau U."/>
            <person name="Martindale M.Q."/>
            <person name="Rokhsar D.S."/>
        </authorList>
    </citation>
    <scope>NUCLEOTIDE SEQUENCE [LARGE SCALE GENOMIC DNA]</scope>
    <source>
        <strain evidence="4">CH2 X CH6</strain>
    </source>
</reference>
<gene>
    <name evidence="3" type="ORF">NEMVEDRAFT_v1g248768</name>
</gene>
<name>A7T626_NEMVE</name>
<evidence type="ECO:0000313" key="4">
    <source>
        <dbReference type="Proteomes" id="UP000001593"/>
    </source>
</evidence>
<dbReference type="EMBL" id="DS471397">
    <property type="protein sequence ID" value="EDO28581.1"/>
    <property type="molecule type" value="Genomic_DNA"/>
</dbReference>
<feature type="chain" id="PRO_5002715630" evidence="2">
    <location>
        <begin position="20"/>
        <end position="136"/>
    </location>
</feature>
<proteinExistence type="predicted"/>
<dbReference type="InParanoid" id="A7T626"/>
<keyword evidence="2" id="KW-0732">Signal</keyword>
<keyword evidence="4" id="KW-1185">Reference proteome</keyword>
<feature type="region of interest" description="Disordered" evidence="1">
    <location>
        <begin position="27"/>
        <end position="94"/>
    </location>
</feature>
<evidence type="ECO:0000313" key="3">
    <source>
        <dbReference type="EMBL" id="EDO28581.1"/>
    </source>
</evidence>
<dbReference type="KEGG" id="nve:5499037"/>
<dbReference type="AlphaFoldDB" id="A7T626"/>
<evidence type="ECO:0000256" key="2">
    <source>
        <dbReference type="SAM" id="SignalP"/>
    </source>
</evidence>
<protein>
    <submittedName>
        <fullName evidence="3">Uncharacterized protein</fullName>
    </submittedName>
</protein>